<reference evidence="2" key="1">
    <citation type="submission" date="2019-12" db="EMBL/GenBank/DDBJ databases">
        <title>Genome sequencing and annotation of Brassica cretica.</title>
        <authorList>
            <person name="Studholme D.J."/>
            <person name="Sarris P."/>
        </authorList>
    </citation>
    <scope>NUCLEOTIDE SEQUENCE</scope>
    <source>
        <strain evidence="2">PFS-109/04</strain>
        <tissue evidence="2">Leaf</tissue>
    </source>
</reference>
<comment type="caution">
    <text evidence="2">The sequence shown here is derived from an EMBL/GenBank/DDBJ whole genome shotgun (WGS) entry which is preliminary data.</text>
</comment>
<organism evidence="2 3">
    <name type="scientific">Brassica cretica</name>
    <name type="common">Mustard</name>
    <dbReference type="NCBI Taxonomy" id="69181"/>
    <lineage>
        <taxon>Eukaryota</taxon>
        <taxon>Viridiplantae</taxon>
        <taxon>Streptophyta</taxon>
        <taxon>Embryophyta</taxon>
        <taxon>Tracheophyta</taxon>
        <taxon>Spermatophyta</taxon>
        <taxon>Magnoliopsida</taxon>
        <taxon>eudicotyledons</taxon>
        <taxon>Gunneridae</taxon>
        <taxon>Pentapetalae</taxon>
        <taxon>rosids</taxon>
        <taxon>malvids</taxon>
        <taxon>Brassicales</taxon>
        <taxon>Brassicaceae</taxon>
        <taxon>Brassiceae</taxon>
        <taxon>Brassica</taxon>
    </lineage>
</organism>
<evidence type="ECO:0000313" key="2">
    <source>
        <dbReference type="EMBL" id="KAF3499406.1"/>
    </source>
</evidence>
<evidence type="ECO:0000313" key="3">
    <source>
        <dbReference type="Proteomes" id="UP000712600"/>
    </source>
</evidence>
<protein>
    <submittedName>
        <fullName evidence="2">Uncharacterized protein</fullName>
    </submittedName>
</protein>
<dbReference type="Proteomes" id="UP000712600">
    <property type="component" value="Unassembled WGS sequence"/>
</dbReference>
<gene>
    <name evidence="2" type="ORF">F2Q69_00043660</name>
</gene>
<evidence type="ECO:0000256" key="1">
    <source>
        <dbReference type="SAM" id="MobiDB-lite"/>
    </source>
</evidence>
<name>A0A8S9NBG2_BRACR</name>
<proteinExistence type="predicted"/>
<sequence length="51" mass="5670">MELDIAGGEAILKPHTHRQKHARSSTRTAGSEFLKPTAEANLASMRKQRLQ</sequence>
<feature type="compositionally biased region" description="Basic residues" evidence="1">
    <location>
        <begin position="14"/>
        <end position="24"/>
    </location>
</feature>
<dbReference type="AlphaFoldDB" id="A0A8S9NBG2"/>
<feature type="region of interest" description="Disordered" evidence="1">
    <location>
        <begin position="1"/>
        <end position="51"/>
    </location>
</feature>
<dbReference type="EMBL" id="QGKX02001621">
    <property type="protein sequence ID" value="KAF3499406.1"/>
    <property type="molecule type" value="Genomic_DNA"/>
</dbReference>
<accession>A0A8S9NBG2</accession>